<sequence>MTSPSKLLLLALFAAAFVAYFGDRIIMVSKKVEEARTQPQQQTTNELVYAKANRMDGGGDIRVPMSRDGHYWVMLDVNGTPVRFIVDTGASHISLSYSDAKDVGLDPEGLRYDRIYKTANGVTRKAIVKLDRVSIDAVEMSDVLASVSQRGHLEVSLLGMNFLNKLSGFRVEDRVLVLKP</sequence>
<dbReference type="SUPFAM" id="SSF50630">
    <property type="entry name" value="Acid proteases"/>
    <property type="match status" value="1"/>
</dbReference>
<dbReference type="GO" id="GO:0004190">
    <property type="term" value="F:aspartic-type endopeptidase activity"/>
    <property type="evidence" value="ECO:0007669"/>
    <property type="project" value="InterPro"/>
</dbReference>
<name>A0A3B0S8W7_9ZZZZ</name>
<reference evidence="1" key="1">
    <citation type="submission" date="2018-06" db="EMBL/GenBank/DDBJ databases">
        <authorList>
            <person name="Zhirakovskaya E."/>
        </authorList>
    </citation>
    <scope>NUCLEOTIDE SEQUENCE</scope>
</reference>
<proteinExistence type="predicted"/>
<dbReference type="AlphaFoldDB" id="A0A3B0S8W7"/>
<protein>
    <submittedName>
        <fullName evidence="1">Aspartyl protease</fullName>
    </submittedName>
</protein>
<dbReference type="InterPro" id="IPR034122">
    <property type="entry name" value="Retropepsin-like_bacterial"/>
</dbReference>
<dbReference type="CDD" id="cd05483">
    <property type="entry name" value="retropepsin_like_bacteria"/>
    <property type="match status" value="1"/>
</dbReference>
<keyword evidence="1" id="KW-0645">Protease</keyword>
<evidence type="ECO:0000313" key="1">
    <source>
        <dbReference type="EMBL" id="VAW02621.1"/>
    </source>
</evidence>
<dbReference type="Pfam" id="PF13975">
    <property type="entry name" value="gag-asp_proteas"/>
    <property type="match status" value="1"/>
</dbReference>
<organism evidence="1">
    <name type="scientific">hydrothermal vent metagenome</name>
    <dbReference type="NCBI Taxonomy" id="652676"/>
    <lineage>
        <taxon>unclassified sequences</taxon>
        <taxon>metagenomes</taxon>
        <taxon>ecological metagenomes</taxon>
    </lineage>
</organism>
<keyword evidence="1" id="KW-0378">Hydrolase</keyword>
<dbReference type="InterPro" id="IPR021109">
    <property type="entry name" value="Peptidase_aspartic_dom_sf"/>
</dbReference>
<dbReference type="GO" id="GO:0006508">
    <property type="term" value="P:proteolysis"/>
    <property type="evidence" value="ECO:0007669"/>
    <property type="project" value="UniProtKB-KW"/>
</dbReference>
<dbReference type="InterPro" id="IPR001969">
    <property type="entry name" value="Aspartic_peptidase_AS"/>
</dbReference>
<gene>
    <name evidence="1" type="ORF">MNBD_ALPHA01-540</name>
</gene>
<dbReference type="InterPro" id="IPR011969">
    <property type="entry name" value="Clan_AA_Asp_peptidase_C"/>
</dbReference>
<accession>A0A3B0S8W7</accession>
<dbReference type="EMBL" id="UOEJ01000164">
    <property type="protein sequence ID" value="VAW02621.1"/>
    <property type="molecule type" value="Genomic_DNA"/>
</dbReference>
<dbReference type="PROSITE" id="PS00141">
    <property type="entry name" value="ASP_PROTEASE"/>
    <property type="match status" value="1"/>
</dbReference>
<dbReference type="Gene3D" id="2.40.70.10">
    <property type="entry name" value="Acid Proteases"/>
    <property type="match status" value="1"/>
</dbReference>
<dbReference type="NCBIfam" id="TIGR02281">
    <property type="entry name" value="clan_AA_DTGA"/>
    <property type="match status" value="1"/>
</dbReference>